<dbReference type="PANTHER" id="PTHR21064">
    <property type="entry name" value="AMINOGLYCOSIDE PHOSPHOTRANSFERASE DOMAIN-CONTAINING PROTEIN-RELATED"/>
    <property type="match status" value="1"/>
</dbReference>
<name>A0ABS1JE17_9BACL</name>
<organism evidence="3 4">
    <name type="scientific">Tumebacillus amylolyticus</name>
    <dbReference type="NCBI Taxonomy" id="2801339"/>
    <lineage>
        <taxon>Bacteria</taxon>
        <taxon>Bacillati</taxon>
        <taxon>Bacillota</taxon>
        <taxon>Bacilli</taxon>
        <taxon>Bacillales</taxon>
        <taxon>Alicyclobacillaceae</taxon>
        <taxon>Tumebacillus</taxon>
    </lineage>
</organism>
<gene>
    <name evidence="3" type="ORF">JJB07_14450</name>
</gene>
<feature type="domain" description="Aminoglycoside phosphotransferase" evidence="2">
    <location>
        <begin position="32"/>
        <end position="237"/>
    </location>
</feature>
<protein>
    <submittedName>
        <fullName evidence="3">Phosphotransferase</fullName>
    </submittedName>
</protein>
<evidence type="ECO:0000259" key="2">
    <source>
        <dbReference type="Pfam" id="PF01636"/>
    </source>
</evidence>
<dbReference type="Proteomes" id="UP000602284">
    <property type="component" value="Unassembled WGS sequence"/>
</dbReference>
<dbReference type="Gene3D" id="3.90.1200.10">
    <property type="match status" value="1"/>
</dbReference>
<keyword evidence="4" id="KW-1185">Reference proteome</keyword>
<evidence type="ECO:0000313" key="4">
    <source>
        <dbReference type="Proteomes" id="UP000602284"/>
    </source>
</evidence>
<comment type="caution">
    <text evidence="3">The sequence shown here is derived from an EMBL/GenBank/DDBJ whole genome shotgun (WGS) entry which is preliminary data.</text>
</comment>
<dbReference type="RefSeq" id="WP_201636237.1">
    <property type="nucleotide sequence ID" value="NZ_JAEQNB010000004.1"/>
</dbReference>
<dbReference type="InterPro" id="IPR011009">
    <property type="entry name" value="Kinase-like_dom_sf"/>
</dbReference>
<reference evidence="3 4" key="1">
    <citation type="submission" date="2021-01" db="EMBL/GenBank/DDBJ databases">
        <title>Tumebacillus sp. strain ITR2 16S ribosomal RNA gene Genome sequencing and assembly.</title>
        <authorList>
            <person name="Kang M."/>
        </authorList>
    </citation>
    <scope>NUCLEOTIDE SEQUENCE [LARGE SCALE GENOMIC DNA]</scope>
    <source>
        <strain evidence="3 4">ITR2</strain>
    </source>
</reference>
<accession>A0ABS1JE17</accession>
<dbReference type="InterPro" id="IPR050249">
    <property type="entry name" value="Pseudomonas-type_ThrB"/>
</dbReference>
<dbReference type="SUPFAM" id="SSF56112">
    <property type="entry name" value="Protein kinase-like (PK-like)"/>
    <property type="match status" value="1"/>
</dbReference>
<dbReference type="PANTHER" id="PTHR21064:SF6">
    <property type="entry name" value="AMINOGLYCOSIDE PHOSPHOTRANSFERASE DOMAIN-CONTAINING PROTEIN"/>
    <property type="match status" value="1"/>
</dbReference>
<dbReference type="EMBL" id="JAEQNB010000004">
    <property type="protein sequence ID" value="MBL0387838.1"/>
    <property type="molecule type" value="Genomic_DNA"/>
</dbReference>
<proteinExistence type="inferred from homology"/>
<evidence type="ECO:0000256" key="1">
    <source>
        <dbReference type="ARBA" id="ARBA00038240"/>
    </source>
</evidence>
<dbReference type="Gene3D" id="3.30.200.20">
    <property type="entry name" value="Phosphorylase Kinase, domain 1"/>
    <property type="match status" value="1"/>
</dbReference>
<evidence type="ECO:0000313" key="3">
    <source>
        <dbReference type="EMBL" id="MBL0387838.1"/>
    </source>
</evidence>
<dbReference type="InterPro" id="IPR002575">
    <property type="entry name" value="Aminoglycoside_PTrfase"/>
</dbReference>
<comment type="similarity">
    <text evidence="1">Belongs to the pseudomonas-type ThrB family.</text>
</comment>
<dbReference type="Pfam" id="PF01636">
    <property type="entry name" value="APH"/>
    <property type="match status" value="1"/>
</dbReference>
<sequence>MSHETTALLNDSVLETAARPFDVDCKNLQDLGGNVNFVYACEKDAKPCILRLTHDSRRKLPDFQAEAHFVNYLAENGASVSRVIPARDGSLAVQAENGFSAVLFEKAPGRLLPFQDWTPEFYVAWGEMMGRFHALARTYTPDPQFKRNAWHEEEWLQVDTFIPATETLVLQKAHQLLNDLHRMPTSADSYGLVHNDLHARNFLMTDDGKLTAFDFDDCCYNWFAGDIANVLYYAVGRLSRPPGRGAGEREFMQHFLTYFLEGYRTQNEPDDSWWAVMPHFLKLRRVLLYVYYHKELDMANLSPEMAGVVERTRRDIEEDFPITSFCF</sequence>